<dbReference type="Gene3D" id="3.40.50.1240">
    <property type="entry name" value="Phosphoglycerate mutase-like"/>
    <property type="match status" value="1"/>
</dbReference>
<sequence length="186" mass="20143">MPATEVLVRHAMALADPDRAPSRWELGPAARAAAADLALRARLGEVVGVASSTEPKARATAEAFARRVDLPVVGDERLVEARRPWVGEGYRSAAHRYLAGDEPSGWEPRAEVAARTADAIDDLRAASGDGELVVVGHGLALSLHLEAVLRGRFDAYGFWCRLAFPDAWRLDRTDLTLSRVLDPADR</sequence>
<dbReference type="InterPro" id="IPR013078">
    <property type="entry name" value="His_Pase_superF_clade-1"/>
</dbReference>
<dbReference type="InterPro" id="IPR029033">
    <property type="entry name" value="His_PPase_superfam"/>
</dbReference>
<protein>
    <submittedName>
        <fullName evidence="1">Histidine phosphatase family protein</fullName>
    </submittedName>
</protein>
<dbReference type="RefSeq" id="WP_272738108.1">
    <property type="nucleotide sequence ID" value="NZ_CP116942.1"/>
</dbReference>
<gene>
    <name evidence="1" type="ORF">PO878_07600</name>
</gene>
<name>A0AAE9Y8L2_9ACTN</name>
<organism evidence="1 2">
    <name type="scientific">Iamia majanohamensis</name>
    <dbReference type="NCBI Taxonomy" id="467976"/>
    <lineage>
        <taxon>Bacteria</taxon>
        <taxon>Bacillati</taxon>
        <taxon>Actinomycetota</taxon>
        <taxon>Acidimicrobiia</taxon>
        <taxon>Acidimicrobiales</taxon>
        <taxon>Iamiaceae</taxon>
        <taxon>Iamia</taxon>
    </lineage>
</organism>
<dbReference type="EMBL" id="CP116942">
    <property type="protein sequence ID" value="WCO68592.1"/>
    <property type="molecule type" value="Genomic_DNA"/>
</dbReference>
<dbReference type="Proteomes" id="UP001216390">
    <property type="component" value="Chromosome"/>
</dbReference>
<dbReference type="AlphaFoldDB" id="A0AAE9Y8L2"/>
<dbReference type="KEGG" id="ima:PO878_07600"/>
<keyword evidence="2" id="KW-1185">Reference proteome</keyword>
<proteinExistence type="predicted"/>
<dbReference type="SUPFAM" id="SSF53254">
    <property type="entry name" value="Phosphoglycerate mutase-like"/>
    <property type="match status" value="1"/>
</dbReference>
<evidence type="ECO:0000313" key="2">
    <source>
        <dbReference type="Proteomes" id="UP001216390"/>
    </source>
</evidence>
<evidence type="ECO:0000313" key="1">
    <source>
        <dbReference type="EMBL" id="WCO68592.1"/>
    </source>
</evidence>
<dbReference type="Pfam" id="PF00300">
    <property type="entry name" value="His_Phos_1"/>
    <property type="match status" value="1"/>
</dbReference>
<accession>A0AAE9Y8L2</accession>
<reference evidence="1" key="1">
    <citation type="submission" date="2023-01" db="EMBL/GenBank/DDBJ databases">
        <title>The diversity of Class Acidimicrobiia in South China Sea sediment environments and the proposal of Iamia marina sp. nov., a novel species of the genus Iamia.</title>
        <authorList>
            <person name="He Y."/>
            <person name="Tian X."/>
        </authorList>
    </citation>
    <scope>NUCLEOTIDE SEQUENCE</scope>
    <source>
        <strain evidence="1">DSM 19957</strain>
    </source>
</reference>